<protein>
    <submittedName>
        <fullName evidence="10">Aminoacyl tRNA synthetase complex interacting multifunctional protein 1b</fullName>
    </submittedName>
</protein>
<name>A0A3B3SPT0_9TELE</name>
<reference evidence="10" key="2">
    <citation type="submission" date="2025-09" db="UniProtKB">
        <authorList>
            <consortium name="Ensembl"/>
        </authorList>
    </citation>
    <scope>IDENTIFICATION</scope>
</reference>
<feature type="region of interest" description="Disordered" evidence="8">
    <location>
        <begin position="80"/>
        <end position="128"/>
    </location>
</feature>
<comment type="subcellular location">
    <subcellularLocation>
        <location evidence="1">Cytoplasm</location>
    </subcellularLocation>
</comment>
<dbReference type="AlphaFoldDB" id="A0A3B3SPT0"/>
<dbReference type="SUPFAM" id="SSF50249">
    <property type="entry name" value="Nucleic acid-binding proteins"/>
    <property type="match status" value="1"/>
</dbReference>
<evidence type="ECO:0000256" key="8">
    <source>
        <dbReference type="SAM" id="MobiDB-lite"/>
    </source>
</evidence>
<sequence>MMLIKSWSTSSSKCCCLRRKLVGECRARTRCMLLLKEKALLQASVREEKKLLVENAKLKNDIEDLKRLLLEKQKSRAAVQAAAPVERTPSQGAPSVATAPPQKDGEGRRRRAARRGVKEERRAGAPGLAGPLGLAGDIEVDVSRLDVRVGRILMATRHPDADSLYVGEVDVGEETPRTLVSGLAKHVALEEMQGRMAVLLCNLRPSRMRGVLSQAMLLCAASPEKLEILGPPAGAAPGDRVTIPGFSGEPDRELNPKKRLWERTQTELRVDDRGVATYRGRALEVRGRGACRAQTMSSCAIK</sequence>
<dbReference type="InterPro" id="IPR051270">
    <property type="entry name" value="Tyrosine-tRNA_ligase_regulator"/>
</dbReference>
<evidence type="ECO:0000256" key="6">
    <source>
        <dbReference type="PROSITE-ProRule" id="PRU00209"/>
    </source>
</evidence>
<evidence type="ECO:0000313" key="11">
    <source>
        <dbReference type="Proteomes" id="UP000261540"/>
    </source>
</evidence>
<evidence type="ECO:0000256" key="4">
    <source>
        <dbReference type="ARBA" id="ARBA00022884"/>
    </source>
</evidence>
<keyword evidence="11" id="KW-1185">Reference proteome</keyword>
<keyword evidence="5" id="KW-0648">Protein biosynthesis</keyword>
<evidence type="ECO:0000313" key="10">
    <source>
        <dbReference type="Ensembl" id="ENSPKIP00000032707.1"/>
    </source>
</evidence>
<dbReference type="CDD" id="cd02799">
    <property type="entry name" value="tRNA_bind_EMAP-II_like"/>
    <property type="match status" value="1"/>
</dbReference>
<dbReference type="GO" id="GO:0005737">
    <property type="term" value="C:cytoplasm"/>
    <property type="evidence" value="ECO:0007669"/>
    <property type="project" value="UniProtKB-SubCell"/>
</dbReference>
<keyword evidence="4 6" id="KW-0694">RNA-binding</keyword>
<evidence type="ECO:0000259" key="9">
    <source>
        <dbReference type="PROSITE" id="PS50886"/>
    </source>
</evidence>
<dbReference type="PROSITE" id="PS50886">
    <property type="entry name" value="TRBD"/>
    <property type="match status" value="1"/>
</dbReference>
<evidence type="ECO:0000256" key="7">
    <source>
        <dbReference type="SAM" id="Coils"/>
    </source>
</evidence>
<keyword evidence="7" id="KW-0175">Coiled coil</keyword>
<dbReference type="STRING" id="1676925.ENSPKIP00000032707"/>
<feature type="coiled-coil region" evidence="7">
    <location>
        <begin position="48"/>
        <end position="75"/>
    </location>
</feature>
<dbReference type="GO" id="GO:0006412">
    <property type="term" value="P:translation"/>
    <property type="evidence" value="ECO:0007669"/>
    <property type="project" value="UniProtKB-KW"/>
</dbReference>
<evidence type="ECO:0000256" key="2">
    <source>
        <dbReference type="ARBA" id="ARBA00022490"/>
    </source>
</evidence>
<feature type="domain" description="TRNA-binding" evidence="9">
    <location>
        <begin position="141"/>
        <end position="242"/>
    </location>
</feature>
<organism evidence="10 11">
    <name type="scientific">Paramormyrops kingsleyae</name>
    <dbReference type="NCBI Taxonomy" id="1676925"/>
    <lineage>
        <taxon>Eukaryota</taxon>
        <taxon>Metazoa</taxon>
        <taxon>Chordata</taxon>
        <taxon>Craniata</taxon>
        <taxon>Vertebrata</taxon>
        <taxon>Euteleostomi</taxon>
        <taxon>Actinopterygii</taxon>
        <taxon>Neopterygii</taxon>
        <taxon>Teleostei</taxon>
        <taxon>Osteoglossocephala</taxon>
        <taxon>Osteoglossomorpha</taxon>
        <taxon>Osteoglossiformes</taxon>
        <taxon>Mormyridae</taxon>
        <taxon>Paramormyrops</taxon>
    </lineage>
</organism>
<dbReference type="Gene3D" id="2.40.50.140">
    <property type="entry name" value="Nucleic acid-binding proteins"/>
    <property type="match status" value="1"/>
</dbReference>
<dbReference type="PANTHER" id="PTHR11586:SF42">
    <property type="entry name" value="AMINOACYL TRNA SYNTHASE COMPLEX-INTERACTING MULTIFUNCTIONAL PROTEIN 1"/>
    <property type="match status" value="1"/>
</dbReference>
<dbReference type="Ensembl" id="ENSPKIT00000013579.1">
    <property type="protein sequence ID" value="ENSPKIP00000032707.1"/>
    <property type="gene ID" value="ENSPKIG00000012696.1"/>
</dbReference>
<dbReference type="GO" id="GO:0000049">
    <property type="term" value="F:tRNA binding"/>
    <property type="evidence" value="ECO:0007669"/>
    <property type="project" value="UniProtKB-UniRule"/>
</dbReference>
<dbReference type="InterPro" id="IPR012340">
    <property type="entry name" value="NA-bd_OB-fold"/>
</dbReference>
<dbReference type="Proteomes" id="UP000261540">
    <property type="component" value="Unplaced"/>
</dbReference>
<reference evidence="10" key="1">
    <citation type="submission" date="2025-08" db="UniProtKB">
        <authorList>
            <consortium name="Ensembl"/>
        </authorList>
    </citation>
    <scope>IDENTIFICATION</scope>
</reference>
<dbReference type="InterPro" id="IPR002547">
    <property type="entry name" value="tRNA-bd_dom"/>
</dbReference>
<proteinExistence type="predicted"/>
<keyword evidence="3 6" id="KW-0820">tRNA-binding</keyword>
<evidence type="ECO:0000256" key="5">
    <source>
        <dbReference type="ARBA" id="ARBA00022917"/>
    </source>
</evidence>
<dbReference type="PANTHER" id="PTHR11586">
    <property type="entry name" value="TRNA-AMINOACYLATION COFACTOR ARC1 FAMILY MEMBER"/>
    <property type="match status" value="1"/>
</dbReference>
<keyword evidence="2" id="KW-0963">Cytoplasm</keyword>
<dbReference type="Pfam" id="PF01588">
    <property type="entry name" value="tRNA_bind"/>
    <property type="match status" value="1"/>
</dbReference>
<dbReference type="GeneTree" id="ENSGT00940000154950"/>
<accession>A0A3B3SPT0</accession>
<evidence type="ECO:0000256" key="1">
    <source>
        <dbReference type="ARBA" id="ARBA00004496"/>
    </source>
</evidence>
<dbReference type="FunFam" id="2.40.50.140:FF:000047">
    <property type="entry name" value="tyrosine--tRNA ligase, cytoplasmic isoform X2"/>
    <property type="match status" value="1"/>
</dbReference>
<evidence type="ECO:0000256" key="3">
    <source>
        <dbReference type="ARBA" id="ARBA00022555"/>
    </source>
</evidence>